<organism evidence="1 2">
    <name type="scientific">Salix brachista</name>
    <dbReference type="NCBI Taxonomy" id="2182728"/>
    <lineage>
        <taxon>Eukaryota</taxon>
        <taxon>Viridiplantae</taxon>
        <taxon>Streptophyta</taxon>
        <taxon>Embryophyta</taxon>
        <taxon>Tracheophyta</taxon>
        <taxon>Spermatophyta</taxon>
        <taxon>Magnoliopsida</taxon>
        <taxon>eudicotyledons</taxon>
        <taxon>Gunneridae</taxon>
        <taxon>Pentapetalae</taxon>
        <taxon>rosids</taxon>
        <taxon>fabids</taxon>
        <taxon>Malpighiales</taxon>
        <taxon>Salicaceae</taxon>
        <taxon>Saliceae</taxon>
        <taxon>Salix</taxon>
    </lineage>
</organism>
<comment type="caution">
    <text evidence="1">The sequence shown here is derived from an EMBL/GenBank/DDBJ whole genome shotgun (WGS) entry which is preliminary data.</text>
</comment>
<accession>A0A5N5K702</accession>
<dbReference type="Proteomes" id="UP000326939">
    <property type="component" value="Chromosome 15"/>
</dbReference>
<dbReference type="AlphaFoldDB" id="A0A5N5K702"/>
<name>A0A5N5K702_9ROSI</name>
<proteinExistence type="predicted"/>
<reference evidence="2" key="1">
    <citation type="journal article" date="2019" name="Gigascience">
        <title>De novo genome assembly of the endangered Acer yangbiense, a plant species with extremely small populations endemic to Yunnan Province, China.</title>
        <authorList>
            <person name="Yang J."/>
            <person name="Wariss H.M."/>
            <person name="Tao L."/>
            <person name="Zhang R."/>
            <person name="Yun Q."/>
            <person name="Hollingsworth P."/>
            <person name="Dao Z."/>
            <person name="Luo G."/>
            <person name="Guo H."/>
            <person name="Ma Y."/>
            <person name="Sun W."/>
        </authorList>
    </citation>
    <scope>NUCLEOTIDE SEQUENCE [LARGE SCALE GENOMIC DNA]</scope>
    <source>
        <strain evidence="2">cv. br00</strain>
    </source>
</reference>
<dbReference type="EMBL" id="VDCV01000015">
    <property type="protein sequence ID" value="KAB5525365.1"/>
    <property type="molecule type" value="Genomic_DNA"/>
</dbReference>
<sequence>MEREEQTLLQQLVCLKTQKTGRKEVAIGTVFGHQGPANLLIHGFDAFLEHYRDDIHSISKMRTELGYHIHYHIHRDDHMFFGCLFSASVWPTMKWKHSIQWGSHTSGRKSSCISLPD</sequence>
<evidence type="ECO:0000313" key="2">
    <source>
        <dbReference type="Proteomes" id="UP000326939"/>
    </source>
</evidence>
<evidence type="ECO:0000313" key="1">
    <source>
        <dbReference type="EMBL" id="KAB5525365.1"/>
    </source>
</evidence>
<keyword evidence="2" id="KW-1185">Reference proteome</keyword>
<protein>
    <submittedName>
        <fullName evidence="1">Uncharacterized protein</fullName>
    </submittedName>
</protein>
<gene>
    <name evidence="1" type="ORF">DKX38_023114</name>
</gene>